<evidence type="ECO:0000313" key="3">
    <source>
        <dbReference type="Proteomes" id="UP001196413"/>
    </source>
</evidence>
<evidence type="ECO:0000256" key="1">
    <source>
        <dbReference type="SAM" id="Phobius"/>
    </source>
</evidence>
<keyword evidence="1" id="KW-1133">Transmembrane helix</keyword>
<keyword evidence="3" id="KW-1185">Reference proteome</keyword>
<gene>
    <name evidence="2" type="ORF">KIN20_016271</name>
</gene>
<dbReference type="EMBL" id="JAHQIW010003270">
    <property type="protein sequence ID" value="KAJ1357985.1"/>
    <property type="molecule type" value="Genomic_DNA"/>
</dbReference>
<name>A0AAD5QQL3_PARTN</name>
<evidence type="ECO:0000313" key="2">
    <source>
        <dbReference type="EMBL" id="KAJ1357985.1"/>
    </source>
</evidence>
<dbReference type="Proteomes" id="UP001196413">
    <property type="component" value="Unassembled WGS sequence"/>
</dbReference>
<organism evidence="2 3">
    <name type="scientific">Parelaphostrongylus tenuis</name>
    <name type="common">Meningeal worm</name>
    <dbReference type="NCBI Taxonomy" id="148309"/>
    <lineage>
        <taxon>Eukaryota</taxon>
        <taxon>Metazoa</taxon>
        <taxon>Ecdysozoa</taxon>
        <taxon>Nematoda</taxon>
        <taxon>Chromadorea</taxon>
        <taxon>Rhabditida</taxon>
        <taxon>Rhabditina</taxon>
        <taxon>Rhabditomorpha</taxon>
        <taxon>Strongyloidea</taxon>
        <taxon>Metastrongylidae</taxon>
        <taxon>Parelaphostrongylus</taxon>
    </lineage>
</organism>
<sequence length="161" mass="18556">MWLNAYGVLTKIRTGPLMHQPNIYLCKKESRCCFYNGRPACCLSNISLHNLILQSYPIALPFVVFLLLAAIVQWLLSVDEPPVEVQEKNFQKKTLIELLCPIDVKDDVNDPLFGEPVEENMPRRAYVERGGVQSPNSYEEANVDQHDTRIIHRTYREHNTT</sequence>
<keyword evidence="1" id="KW-0472">Membrane</keyword>
<protein>
    <submittedName>
        <fullName evidence="2">Uncharacterized protein</fullName>
    </submittedName>
</protein>
<proteinExistence type="predicted"/>
<keyword evidence="1" id="KW-0812">Transmembrane</keyword>
<comment type="caution">
    <text evidence="2">The sequence shown here is derived from an EMBL/GenBank/DDBJ whole genome shotgun (WGS) entry which is preliminary data.</text>
</comment>
<feature type="transmembrane region" description="Helical" evidence="1">
    <location>
        <begin position="58"/>
        <end position="76"/>
    </location>
</feature>
<reference evidence="2" key="1">
    <citation type="submission" date="2021-06" db="EMBL/GenBank/DDBJ databases">
        <title>Parelaphostrongylus tenuis whole genome reference sequence.</title>
        <authorList>
            <person name="Garwood T.J."/>
            <person name="Larsen P.A."/>
            <person name="Fountain-Jones N.M."/>
            <person name="Garbe J.R."/>
            <person name="Macchietto M.G."/>
            <person name="Kania S.A."/>
            <person name="Gerhold R.W."/>
            <person name="Richards J.E."/>
            <person name="Wolf T.M."/>
        </authorList>
    </citation>
    <scope>NUCLEOTIDE SEQUENCE</scope>
    <source>
        <strain evidence="2">MNPRO001-30</strain>
        <tissue evidence="2">Meninges</tissue>
    </source>
</reference>
<accession>A0AAD5QQL3</accession>
<dbReference type="AlphaFoldDB" id="A0AAD5QQL3"/>